<dbReference type="Proteomes" id="UP001447857">
    <property type="component" value="Chromosome"/>
</dbReference>
<evidence type="ECO:0000313" key="1">
    <source>
        <dbReference type="EMBL" id="WXK50650.1"/>
    </source>
</evidence>
<protein>
    <submittedName>
        <fullName evidence="1">Uncharacterized protein</fullName>
    </submittedName>
</protein>
<gene>
    <name evidence="1" type="ORF">V6624_03220</name>
</gene>
<sequence>MNFQKYDLLTNRDVTLFRFKSKGINGETDKGIVYKETKNETIYNLAFGDLIFDPIQKEYFIDDLIVSDNGDRNKILATVAKSAYIFSERYPNRIIFFKGSTKSRTRLYRRVISLNLKELSETFYIFGAEEDESGNIFNIPFQSNVDFFGFFIKRK</sequence>
<dbReference type="InterPro" id="IPR053865">
    <property type="entry name" value="DUF6934"/>
</dbReference>
<keyword evidence="2" id="KW-1185">Reference proteome</keyword>
<reference evidence="1 2" key="1">
    <citation type="submission" date="2024-02" db="EMBL/GenBank/DDBJ databases">
        <title>complete genome of Flavobacterium ginsenosidimutans Str. YTB16.</title>
        <authorList>
            <person name="Wang Q."/>
        </authorList>
    </citation>
    <scope>NUCLEOTIDE SEQUENCE [LARGE SCALE GENOMIC DNA]</scope>
    <source>
        <strain evidence="1 2">YTB16</strain>
    </source>
</reference>
<dbReference type="Pfam" id="PF22028">
    <property type="entry name" value="DUF6934"/>
    <property type="match status" value="1"/>
</dbReference>
<organism evidence="1 2">
    <name type="scientific">Flavobacterium ginsenosidimutans</name>
    <dbReference type="NCBI Taxonomy" id="687844"/>
    <lineage>
        <taxon>Bacteria</taxon>
        <taxon>Pseudomonadati</taxon>
        <taxon>Bacteroidota</taxon>
        <taxon>Flavobacteriia</taxon>
        <taxon>Flavobacteriales</taxon>
        <taxon>Flavobacteriaceae</taxon>
        <taxon>Flavobacterium</taxon>
    </lineage>
</organism>
<evidence type="ECO:0000313" key="2">
    <source>
        <dbReference type="Proteomes" id="UP001447857"/>
    </source>
</evidence>
<dbReference type="RefSeq" id="WP_338840830.1">
    <property type="nucleotide sequence ID" value="NZ_CP147988.1"/>
</dbReference>
<dbReference type="EMBL" id="CP147988">
    <property type="protein sequence ID" value="WXK50650.1"/>
    <property type="molecule type" value="Genomic_DNA"/>
</dbReference>
<name>A0ABZ2Q938_9FLAO</name>
<proteinExistence type="predicted"/>
<accession>A0ABZ2Q938</accession>